<dbReference type="EMBL" id="JNBR01000120">
    <property type="protein sequence ID" value="OQR97246.1"/>
    <property type="molecule type" value="Genomic_DNA"/>
</dbReference>
<dbReference type="GO" id="GO:0015293">
    <property type="term" value="F:symporter activity"/>
    <property type="evidence" value="ECO:0007669"/>
    <property type="project" value="UniProtKB-KW"/>
</dbReference>
<evidence type="ECO:0000313" key="9">
    <source>
        <dbReference type="EMBL" id="OQR97246.1"/>
    </source>
</evidence>
<evidence type="ECO:0000256" key="1">
    <source>
        <dbReference type="ARBA" id="ARBA00004141"/>
    </source>
</evidence>
<dbReference type="FunFam" id="1.20.1250.20:FF:000003">
    <property type="entry name" value="Solute carrier family 17 member 3"/>
    <property type="match status" value="1"/>
</dbReference>
<evidence type="ECO:0000256" key="3">
    <source>
        <dbReference type="ARBA" id="ARBA00022692"/>
    </source>
</evidence>
<accession>A0A1V9ZGY5</accession>
<feature type="transmembrane region" description="Helical" evidence="7">
    <location>
        <begin position="308"/>
        <end position="327"/>
    </location>
</feature>
<dbReference type="OrthoDB" id="2250022at2759"/>
<proteinExistence type="predicted"/>
<feature type="transmembrane region" description="Helical" evidence="7">
    <location>
        <begin position="69"/>
        <end position="87"/>
    </location>
</feature>
<keyword evidence="5 7" id="KW-1133">Transmembrane helix</keyword>
<dbReference type="SUPFAM" id="SSF103473">
    <property type="entry name" value="MFS general substrate transporter"/>
    <property type="match status" value="1"/>
</dbReference>
<feature type="domain" description="Major facilitator superfamily (MFS) profile" evidence="8">
    <location>
        <begin position="1"/>
        <end position="421"/>
    </location>
</feature>
<dbReference type="Pfam" id="PF07690">
    <property type="entry name" value="MFS_1"/>
    <property type="match status" value="1"/>
</dbReference>
<organism evidence="9 10">
    <name type="scientific">Achlya hypogyna</name>
    <name type="common">Oomycete</name>
    <name type="synonym">Protoachlya hypogyna</name>
    <dbReference type="NCBI Taxonomy" id="1202772"/>
    <lineage>
        <taxon>Eukaryota</taxon>
        <taxon>Sar</taxon>
        <taxon>Stramenopiles</taxon>
        <taxon>Oomycota</taxon>
        <taxon>Saprolegniomycetes</taxon>
        <taxon>Saprolegniales</taxon>
        <taxon>Achlyaceae</taxon>
        <taxon>Achlya</taxon>
    </lineage>
</organism>
<evidence type="ECO:0000259" key="8">
    <source>
        <dbReference type="PROSITE" id="PS50850"/>
    </source>
</evidence>
<keyword evidence="2" id="KW-0813">Transport</keyword>
<feature type="transmembrane region" description="Helical" evidence="7">
    <location>
        <begin position="236"/>
        <end position="255"/>
    </location>
</feature>
<evidence type="ECO:0000256" key="2">
    <source>
        <dbReference type="ARBA" id="ARBA00022448"/>
    </source>
</evidence>
<keyword evidence="10" id="KW-1185">Reference proteome</keyword>
<evidence type="ECO:0000256" key="5">
    <source>
        <dbReference type="ARBA" id="ARBA00022989"/>
    </source>
</evidence>
<dbReference type="Proteomes" id="UP000243579">
    <property type="component" value="Unassembled WGS sequence"/>
</dbReference>
<feature type="transmembrane region" description="Helical" evidence="7">
    <location>
        <begin position="93"/>
        <end position="117"/>
    </location>
</feature>
<dbReference type="PANTHER" id="PTHR11662">
    <property type="entry name" value="SOLUTE CARRIER FAMILY 17"/>
    <property type="match status" value="1"/>
</dbReference>
<feature type="transmembrane region" description="Helical" evidence="7">
    <location>
        <begin position="397"/>
        <end position="417"/>
    </location>
</feature>
<feature type="transmembrane region" description="Helical" evidence="7">
    <location>
        <begin position="129"/>
        <end position="154"/>
    </location>
</feature>
<feature type="transmembrane region" description="Helical" evidence="7">
    <location>
        <begin position="365"/>
        <end position="385"/>
    </location>
</feature>
<dbReference type="PROSITE" id="PS50850">
    <property type="entry name" value="MFS"/>
    <property type="match status" value="1"/>
</dbReference>
<dbReference type="PANTHER" id="PTHR11662:SF399">
    <property type="entry name" value="FI19708P1-RELATED"/>
    <property type="match status" value="1"/>
</dbReference>
<keyword evidence="3 7" id="KW-0812">Transmembrane</keyword>
<keyword evidence="6 7" id="KW-0472">Membrane</keyword>
<dbReference type="AlphaFoldDB" id="A0A1V9ZGY5"/>
<dbReference type="GO" id="GO:0016020">
    <property type="term" value="C:membrane"/>
    <property type="evidence" value="ECO:0007669"/>
    <property type="project" value="UniProtKB-SubCell"/>
</dbReference>
<dbReference type="InterPro" id="IPR011701">
    <property type="entry name" value="MFS"/>
</dbReference>
<evidence type="ECO:0000256" key="6">
    <source>
        <dbReference type="ARBA" id="ARBA00023136"/>
    </source>
</evidence>
<protein>
    <submittedName>
        <fullName evidence="9">Sialin-like protein</fullName>
    </submittedName>
</protein>
<sequence length="446" mass="48835">MIPRRIEMAALCAVGTLLCYADRTNIGVAIPAFQTDHVIQGHVLSAFFYGYICTQYLGAWIASKVGAKFVLLGGVGLWTLFDVLTVPCAHSPVLLWLVRAGMGLGEGIVFPCMHNFASAWFPISERSRLNSYITSGMDLGTIMSMLVAPLLMAACGYPSIFYTFGALSGLWLLGFAWRGSSRPETDQYISDVERTHILATRSAAAAKEFNTPHSSRSETPEVLPWRAFFAPKALRAIYASHFSYNYGWYILLGWIPQYLRTELHLELATSGFAAAVPYLAGYCGILFWGWVADQLIAHGVRLLTVRKLTNGFGLVGSALCLYLLRFASSTFGAVAMLSFTLFLSRAAASGYWVNMIDVAPRHAGHIMGISNTIATLPGIFGNILTGKILAQTGDWNLVFLIASAVLTLGGIVFQCWAGDHDVFARDFDDDEADDLNVRTPLLHRNL</sequence>
<dbReference type="InterPro" id="IPR020846">
    <property type="entry name" value="MFS_dom"/>
</dbReference>
<feature type="transmembrane region" description="Helical" evidence="7">
    <location>
        <begin position="160"/>
        <end position="177"/>
    </location>
</feature>
<feature type="transmembrane region" description="Helical" evidence="7">
    <location>
        <begin position="275"/>
        <end position="296"/>
    </location>
</feature>
<gene>
    <name evidence="9" type="ORF">ACHHYP_12360</name>
</gene>
<reference evidence="9 10" key="1">
    <citation type="journal article" date="2014" name="Genome Biol. Evol.">
        <title>The secreted proteins of Achlya hypogyna and Thraustotheca clavata identify the ancestral oomycete secretome and reveal gene acquisitions by horizontal gene transfer.</title>
        <authorList>
            <person name="Misner I."/>
            <person name="Blouin N."/>
            <person name="Leonard G."/>
            <person name="Richards T.A."/>
            <person name="Lane C.E."/>
        </authorList>
    </citation>
    <scope>NUCLEOTIDE SEQUENCE [LARGE SCALE GENOMIC DNA]</scope>
    <source>
        <strain evidence="9 10">ATCC 48635</strain>
    </source>
</reference>
<dbReference type="Gene3D" id="1.20.1250.20">
    <property type="entry name" value="MFS general substrate transporter like domains"/>
    <property type="match status" value="2"/>
</dbReference>
<dbReference type="InterPro" id="IPR036259">
    <property type="entry name" value="MFS_trans_sf"/>
</dbReference>
<dbReference type="STRING" id="1202772.A0A1V9ZGY5"/>
<keyword evidence="4" id="KW-0769">Symport</keyword>
<dbReference type="InterPro" id="IPR050382">
    <property type="entry name" value="MFS_Na/Anion_cotransporter"/>
</dbReference>
<comment type="subcellular location">
    <subcellularLocation>
        <location evidence="1">Membrane</location>
        <topology evidence="1">Multi-pass membrane protein</topology>
    </subcellularLocation>
</comment>
<name>A0A1V9ZGY5_ACHHY</name>
<evidence type="ECO:0000256" key="7">
    <source>
        <dbReference type="SAM" id="Phobius"/>
    </source>
</evidence>
<comment type="caution">
    <text evidence="9">The sequence shown here is derived from an EMBL/GenBank/DDBJ whole genome shotgun (WGS) entry which is preliminary data.</text>
</comment>
<evidence type="ECO:0000313" key="10">
    <source>
        <dbReference type="Proteomes" id="UP000243579"/>
    </source>
</evidence>
<evidence type="ECO:0000256" key="4">
    <source>
        <dbReference type="ARBA" id="ARBA00022847"/>
    </source>
</evidence>